<accession>A0A8H7E0T2</accession>
<evidence type="ECO:0000313" key="2">
    <source>
        <dbReference type="Proteomes" id="UP000606974"/>
    </source>
</evidence>
<keyword evidence="2" id="KW-1185">Reference proteome</keyword>
<dbReference type="AlphaFoldDB" id="A0A8H7E0T2"/>
<organism evidence="1 2">
    <name type="scientific">Endocarpon pusillum</name>
    <dbReference type="NCBI Taxonomy" id="364733"/>
    <lineage>
        <taxon>Eukaryota</taxon>
        <taxon>Fungi</taxon>
        <taxon>Dikarya</taxon>
        <taxon>Ascomycota</taxon>
        <taxon>Pezizomycotina</taxon>
        <taxon>Eurotiomycetes</taxon>
        <taxon>Chaetothyriomycetidae</taxon>
        <taxon>Verrucariales</taxon>
        <taxon>Verrucariaceae</taxon>
        <taxon>Endocarpon</taxon>
    </lineage>
</organism>
<dbReference type="EMBL" id="JAACFV010000088">
    <property type="protein sequence ID" value="KAF7506394.1"/>
    <property type="molecule type" value="Genomic_DNA"/>
</dbReference>
<protein>
    <submittedName>
        <fullName evidence="1">Uncharacterized protein</fullName>
    </submittedName>
</protein>
<comment type="caution">
    <text evidence="1">The sequence shown here is derived from an EMBL/GenBank/DDBJ whole genome shotgun (WGS) entry which is preliminary data.</text>
</comment>
<proteinExistence type="predicted"/>
<dbReference type="Proteomes" id="UP000606974">
    <property type="component" value="Unassembled WGS sequence"/>
</dbReference>
<name>A0A8H7E0T2_9EURO</name>
<reference evidence="1" key="1">
    <citation type="submission" date="2020-02" db="EMBL/GenBank/DDBJ databases">
        <authorList>
            <person name="Palmer J.M."/>
        </authorList>
    </citation>
    <scope>NUCLEOTIDE SEQUENCE</scope>
    <source>
        <strain evidence="1">EPUS1.4</strain>
        <tissue evidence="1">Thallus</tissue>
    </source>
</reference>
<gene>
    <name evidence="1" type="ORF">GJ744_011860</name>
</gene>
<evidence type="ECO:0000313" key="1">
    <source>
        <dbReference type="EMBL" id="KAF7506394.1"/>
    </source>
</evidence>
<sequence>MCPSIRFISYARGSSKGSQISYLTSYIDGIPRRQRDDIYQLCHIDIMGPLKEGNYCNRECPPRRIRAP</sequence>